<name>A0A0A9GF72_ARUDO</name>
<evidence type="ECO:0000256" key="1">
    <source>
        <dbReference type="SAM" id="MobiDB-lite"/>
    </source>
</evidence>
<organism evidence="2">
    <name type="scientific">Arundo donax</name>
    <name type="common">Giant reed</name>
    <name type="synonym">Donax arundinaceus</name>
    <dbReference type="NCBI Taxonomy" id="35708"/>
    <lineage>
        <taxon>Eukaryota</taxon>
        <taxon>Viridiplantae</taxon>
        <taxon>Streptophyta</taxon>
        <taxon>Embryophyta</taxon>
        <taxon>Tracheophyta</taxon>
        <taxon>Spermatophyta</taxon>
        <taxon>Magnoliopsida</taxon>
        <taxon>Liliopsida</taxon>
        <taxon>Poales</taxon>
        <taxon>Poaceae</taxon>
        <taxon>PACMAD clade</taxon>
        <taxon>Arundinoideae</taxon>
        <taxon>Arundineae</taxon>
        <taxon>Arundo</taxon>
    </lineage>
</organism>
<dbReference type="AlphaFoldDB" id="A0A0A9GF72"/>
<feature type="compositionally biased region" description="Basic residues" evidence="1">
    <location>
        <begin position="76"/>
        <end position="94"/>
    </location>
</feature>
<reference evidence="2" key="2">
    <citation type="journal article" date="2015" name="Data Brief">
        <title>Shoot transcriptome of the giant reed, Arundo donax.</title>
        <authorList>
            <person name="Barrero R.A."/>
            <person name="Guerrero F.D."/>
            <person name="Moolhuijzen P."/>
            <person name="Goolsby J.A."/>
            <person name="Tidwell J."/>
            <person name="Bellgard S.E."/>
            <person name="Bellgard M.I."/>
        </authorList>
    </citation>
    <scope>NUCLEOTIDE SEQUENCE</scope>
    <source>
        <tissue evidence="2">Shoot tissue taken approximately 20 cm above the soil surface</tissue>
    </source>
</reference>
<evidence type="ECO:0000313" key="2">
    <source>
        <dbReference type="EMBL" id="JAE23755.1"/>
    </source>
</evidence>
<dbReference type="EMBL" id="GBRH01174141">
    <property type="protein sequence ID" value="JAE23755.1"/>
    <property type="molecule type" value="Transcribed_RNA"/>
</dbReference>
<protein>
    <submittedName>
        <fullName evidence="2">Uncharacterized protein</fullName>
    </submittedName>
</protein>
<feature type="region of interest" description="Disordered" evidence="1">
    <location>
        <begin position="74"/>
        <end position="94"/>
    </location>
</feature>
<reference evidence="2" key="1">
    <citation type="submission" date="2014-09" db="EMBL/GenBank/DDBJ databases">
        <authorList>
            <person name="Magalhaes I.L.F."/>
            <person name="Oliveira U."/>
            <person name="Santos F.R."/>
            <person name="Vidigal T.H.D.A."/>
            <person name="Brescovit A.D."/>
            <person name="Santos A.J."/>
        </authorList>
    </citation>
    <scope>NUCLEOTIDE SEQUENCE</scope>
    <source>
        <tissue evidence="2">Shoot tissue taken approximately 20 cm above the soil surface</tissue>
    </source>
</reference>
<accession>A0A0A9GF72</accession>
<proteinExistence type="predicted"/>
<sequence length="152" mass="17488">MLLQSREQRILVVVLAPSVHHCQIFNFCAADVVSSQSHAHIRWCPVCSANFASDVAFCSEPAVRLGEVDQPCPPPLHRRRPHRPRRAAPRRHGRRRDVLEHRPEFLYGSGAVIWRFSLMILLHSYHTYGCALCMNYDTYNSMSEILPSFCFL</sequence>